<dbReference type="RefSeq" id="WP_076836406.1">
    <property type="nucleotide sequence ID" value="NZ_CP019434.1"/>
</dbReference>
<feature type="chain" id="PRO_5013088836" description="Toxin co-regulated pilus biosynthesis protein Q C-terminal domain-containing protein" evidence="1">
    <location>
        <begin position="34"/>
        <end position="131"/>
    </location>
</feature>
<evidence type="ECO:0000256" key="1">
    <source>
        <dbReference type="SAM" id="SignalP"/>
    </source>
</evidence>
<evidence type="ECO:0000313" key="2">
    <source>
        <dbReference type="EMBL" id="APZ42757.1"/>
    </source>
</evidence>
<organism evidence="2 3">
    <name type="scientific">Acidihalobacter ferrooxydans</name>
    <dbReference type="NCBI Taxonomy" id="1765967"/>
    <lineage>
        <taxon>Bacteria</taxon>
        <taxon>Pseudomonadati</taxon>
        <taxon>Pseudomonadota</taxon>
        <taxon>Gammaproteobacteria</taxon>
        <taxon>Chromatiales</taxon>
        <taxon>Ectothiorhodospiraceae</taxon>
        <taxon>Acidihalobacter</taxon>
    </lineage>
</organism>
<name>A0A1P8UFX3_9GAMM</name>
<dbReference type="KEGG" id="afy:BW247_06335"/>
<accession>A0A1P8UFX3</accession>
<keyword evidence="3" id="KW-1185">Reference proteome</keyword>
<sequence length="131" mass="14473">MRGKKMRYHLRMHSPIRLALAALILLPLATVHANAVLQPTCTISLAQWESPDRTRALLGDPALRILVRAWQKQPDSHLRIDYPVGEQGALWSSRMQAWLVAFGIPRAAVRLQPGSGSDALSLSLRLAQGHA</sequence>
<dbReference type="STRING" id="1765967.BW247_06335"/>
<dbReference type="EMBL" id="CP019434">
    <property type="protein sequence ID" value="APZ42757.1"/>
    <property type="molecule type" value="Genomic_DNA"/>
</dbReference>
<dbReference type="Proteomes" id="UP000243807">
    <property type="component" value="Chromosome"/>
</dbReference>
<dbReference type="OrthoDB" id="5785399at2"/>
<gene>
    <name evidence="2" type="ORF">BW247_06335</name>
</gene>
<reference evidence="2 3" key="1">
    <citation type="submission" date="2017-01" db="EMBL/GenBank/DDBJ databases">
        <title>Draft sequence of Acidihalobacter ferrooxidans strain DSM 14175 (strain V8).</title>
        <authorList>
            <person name="Khaleque H.N."/>
            <person name="Ramsay J.P."/>
            <person name="Murphy R.J.T."/>
            <person name="Kaksonen A.H."/>
            <person name="Boxall N.J."/>
            <person name="Watkin E.L.J."/>
        </authorList>
    </citation>
    <scope>NUCLEOTIDE SEQUENCE [LARGE SCALE GENOMIC DNA]</scope>
    <source>
        <strain evidence="2 3">V8</strain>
    </source>
</reference>
<proteinExistence type="predicted"/>
<feature type="signal peptide" evidence="1">
    <location>
        <begin position="1"/>
        <end position="33"/>
    </location>
</feature>
<evidence type="ECO:0000313" key="3">
    <source>
        <dbReference type="Proteomes" id="UP000243807"/>
    </source>
</evidence>
<dbReference type="AlphaFoldDB" id="A0A1P8UFX3"/>
<evidence type="ECO:0008006" key="4">
    <source>
        <dbReference type="Google" id="ProtNLM"/>
    </source>
</evidence>
<keyword evidence="1" id="KW-0732">Signal</keyword>
<protein>
    <recommendedName>
        <fullName evidence="4">Toxin co-regulated pilus biosynthesis protein Q C-terminal domain-containing protein</fullName>
    </recommendedName>
</protein>